<organism evidence="3 4">
    <name type="scientific">Mycobacterium pinniadriaticum</name>
    <dbReference type="NCBI Taxonomy" id="2994102"/>
    <lineage>
        <taxon>Bacteria</taxon>
        <taxon>Bacillati</taxon>
        <taxon>Actinomycetota</taxon>
        <taxon>Actinomycetes</taxon>
        <taxon>Mycobacteriales</taxon>
        <taxon>Mycobacteriaceae</taxon>
        <taxon>Mycobacterium</taxon>
    </lineage>
</organism>
<feature type="domain" description="Glycosyltransferase family 28 N-terminal" evidence="1">
    <location>
        <begin position="3"/>
        <end position="80"/>
    </location>
</feature>
<dbReference type="PANTHER" id="PTHR48050">
    <property type="entry name" value="STEROL 3-BETA-GLUCOSYLTRANSFERASE"/>
    <property type="match status" value="1"/>
</dbReference>
<dbReference type="Proteomes" id="UP001300745">
    <property type="component" value="Unassembled WGS sequence"/>
</dbReference>
<dbReference type="InterPro" id="IPR050426">
    <property type="entry name" value="Glycosyltransferase_28"/>
</dbReference>
<dbReference type="InterPro" id="IPR004276">
    <property type="entry name" value="GlycoTrans_28_N"/>
</dbReference>
<protein>
    <submittedName>
        <fullName evidence="3">Glycosyltransferase</fullName>
    </submittedName>
</protein>
<evidence type="ECO:0000313" key="3">
    <source>
        <dbReference type="EMBL" id="MCX2940324.1"/>
    </source>
</evidence>
<comment type="caution">
    <text evidence="3">The sequence shown here is derived from an EMBL/GenBank/DDBJ whole genome shotgun (WGS) entry which is preliminary data.</text>
</comment>
<dbReference type="Gene3D" id="3.40.50.2000">
    <property type="entry name" value="Glycogen Phosphorylase B"/>
    <property type="match status" value="2"/>
</dbReference>
<dbReference type="Pfam" id="PF06722">
    <property type="entry name" value="EryCIII-like_C"/>
    <property type="match status" value="1"/>
</dbReference>
<dbReference type="InterPro" id="IPR002213">
    <property type="entry name" value="UDP_glucos_trans"/>
</dbReference>
<dbReference type="SUPFAM" id="SSF53756">
    <property type="entry name" value="UDP-Glycosyltransferase/glycogen phosphorylase"/>
    <property type="match status" value="1"/>
</dbReference>
<keyword evidence="4" id="KW-1185">Reference proteome</keyword>
<evidence type="ECO:0000259" key="2">
    <source>
        <dbReference type="Pfam" id="PF06722"/>
    </source>
</evidence>
<accession>A0ABT3SLC7</accession>
<dbReference type="RefSeq" id="WP_266000160.1">
    <property type="nucleotide sequence ID" value="NZ_JAPJDN010000037.1"/>
</dbReference>
<dbReference type="CDD" id="cd03784">
    <property type="entry name" value="GT1_Gtf-like"/>
    <property type="match status" value="1"/>
</dbReference>
<gene>
    <name evidence="3" type="ORF">ORI27_26875</name>
</gene>
<sequence length="431" mass="47166">MKIVLAAYGSRGDVEPSVVVGRELLRRGHDVQLAVPPELVGFAEDAGLPAVAYGLDTKTVVEAQRNFWTCIFHSPWRVRELRRMSREIQEINSRWSKAMSDTLLPIADGADILSTGITFDQPAADVAEFYNIPMATFDYYPIRANGQLVPFLPGPLIRFGWLLGEWLTWRTMKKAEDAQRAGIGLPKARKPPSLRITERRSLEIQAYDEVWFPGLAEEWAKFDGRRPFIGTLTMQSETPADEDVAAWIAAGTPPIFFGFGTIPIASPEKTLAMISTACAKLGERALVVAGATDFGTPPPSEHIKVVSTVNYATIFPSCRAVVHHGGAGTSAAGLRAGVPTLILWTMPDQPMWGAQLKRLKVGAARRLSTTTEKSLVADLRTILAPDYVTRAREIAAGMSKPAESIAAAADLLENFARLRRPELIGDRQCSD</sequence>
<dbReference type="PANTHER" id="PTHR48050:SF13">
    <property type="entry name" value="STEROL 3-BETA-GLUCOSYLTRANSFERASE UGT80A2"/>
    <property type="match status" value="1"/>
</dbReference>
<name>A0ABT3SLC7_9MYCO</name>
<evidence type="ECO:0000259" key="1">
    <source>
        <dbReference type="Pfam" id="PF03033"/>
    </source>
</evidence>
<dbReference type="InterPro" id="IPR010610">
    <property type="entry name" value="EryCIII-like_C"/>
</dbReference>
<dbReference type="EMBL" id="JAPJDO010000037">
    <property type="protein sequence ID" value="MCX2940324.1"/>
    <property type="molecule type" value="Genomic_DNA"/>
</dbReference>
<feature type="domain" description="Erythromycin biosynthesis protein CIII-like C-terminal" evidence="2">
    <location>
        <begin position="301"/>
        <end position="398"/>
    </location>
</feature>
<dbReference type="Pfam" id="PF03033">
    <property type="entry name" value="Glyco_transf_28"/>
    <property type="match status" value="1"/>
</dbReference>
<proteinExistence type="predicted"/>
<evidence type="ECO:0000313" key="4">
    <source>
        <dbReference type="Proteomes" id="UP001300745"/>
    </source>
</evidence>
<reference evidence="3 4" key="1">
    <citation type="submission" date="2022-11" db="EMBL/GenBank/DDBJ databases">
        <title>Mycobacterium sp. nov.</title>
        <authorList>
            <person name="Papic B."/>
            <person name="Spicic S."/>
            <person name="Duvnjak S."/>
        </authorList>
    </citation>
    <scope>NUCLEOTIDE SEQUENCE [LARGE SCALE GENOMIC DNA]</scope>
    <source>
        <strain evidence="3 4">CVI_P4</strain>
    </source>
</reference>